<accession>A0A9W8ECB0</accession>
<keyword evidence="4" id="KW-0472">Membrane</keyword>
<evidence type="ECO:0000256" key="1">
    <source>
        <dbReference type="ARBA" id="ARBA00022441"/>
    </source>
</evidence>
<dbReference type="PANTHER" id="PTHR46093">
    <property type="entry name" value="ACYL-COA-BINDING DOMAIN-CONTAINING PROTEIN 5"/>
    <property type="match status" value="1"/>
</dbReference>
<name>A0A9W8ECB0_9FUNG</name>
<comment type="caution">
    <text evidence="5">The sequence shown here is derived from an EMBL/GenBank/DDBJ whole genome shotgun (WGS) entry which is preliminary data.</text>
</comment>
<evidence type="ECO:0000256" key="4">
    <source>
        <dbReference type="SAM" id="Phobius"/>
    </source>
</evidence>
<dbReference type="OrthoDB" id="432528at2759"/>
<keyword evidence="4" id="KW-0812">Transmembrane</keyword>
<dbReference type="PANTHER" id="PTHR46093:SF18">
    <property type="entry name" value="FIBRONECTIN TYPE-III DOMAIN-CONTAINING PROTEIN"/>
    <property type="match status" value="1"/>
</dbReference>
<dbReference type="Proteomes" id="UP001151582">
    <property type="component" value="Unassembled WGS sequence"/>
</dbReference>
<evidence type="ECO:0000313" key="6">
    <source>
        <dbReference type="Proteomes" id="UP001151582"/>
    </source>
</evidence>
<evidence type="ECO:0000313" key="5">
    <source>
        <dbReference type="EMBL" id="KAJ1976977.1"/>
    </source>
</evidence>
<keyword evidence="1" id="KW-0880">Kelch repeat</keyword>
<gene>
    <name evidence="5" type="ORF">H4R34_003772</name>
</gene>
<dbReference type="SUPFAM" id="SSF117281">
    <property type="entry name" value="Kelch motif"/>
    <property type="match status" value="1"/>
</dbReference>
<evidence type="ECO:0008006" key="7">
    <source>
        <dbReference type="Google" id="ProtNLM"/>
    </source>
</evidence>
<organism evidence="5 6">
    <name type="scientific">Dimargaris verticillata</name>
    <dbReference type="NCBI Taxonomy" id="2761393"/>
    <lineage>
        <taxon>Eukaryota</taxon>
        <taxon>Fungi</taxon>
        <taxon>Fungi incertae sedis</taxon>
        <taxon>Zoopagomycota</taxon>
        <taxon>Kickxellomycotina</taxon>
        <taxon>Dimargaritomycetes</taxon>
        <taxon>Dimargaritales</taxon>
        <taxon>Dimargaritaceae</taxon>
        <taxon>Dimargaris</taxon>
    </lineage>
</organism>
<feature type="region of interest" description="Disordered" evidence="3">
    <location>
        <begin position="443"/>
        <end position="464"/>
    </location>
</feature>
<feature type="transmembrane region" description="Helical" evidence="4">
    <location>
        <begin position="357"/>
        <end position="380"/>
    </location>
</feature>
<dbReference type="Gene3D" id="2.120.10.80">
    <property type="entry name" value="Kelch-type beta propeller"/>
    <property type="match status" value="2"/>
</dbReference>
<dbReference type="Pfam" id="PF24681">
    <property type="entry name" value="Kelch_KLHDC2_KLHL20_DRC7"/>
    <property type="match status" value="1"/>
</dbReference>
<evidence type="ECO:0000256" key="2">
    <source>
        <dbReference type="ARBA" id="ARBA00022737"/>
    </source>
</evidence>
<keyword evidence="4" id="KW-1133">Transmembrane helix</keyword>
<proteinExistence type="predicted"/>
<dbReference type="AlphaFoldDB" id="A0A9W8ECB0"/>
<protein>
    <recommendedName>
        <fullName evidence="7">Galactose oxidase</fullName>
    </recommendedName>
</protein>
<dbReference type="InterPro" id="IPR015915">
    <property type="entry name" value="Kelch-typ_b-propeller"/>
</dbReference>
<evidence type="ECO:0000256" key="3">
    <source>
        <dbReference type="SAM" id="MobiDB-lite"/>
    </source>
</evidence>
<keyword evidence="2" id="KW-0677">Repeat</keyword>
<keyword evidence="6" id="KW-1185">Reference proteome</keyword>
<dbReference type="EMBL" id="JANBQB010000383">
    <property type="protein sequence ID" value="KAJ1976977.1"/>
    <property type="molecule type" value="Genomic_DNA"/>
</dbReference>
<sequence>MVFVQNKLYIIGGRTAASANTSDFRDLNVNQNLVLEVGRSPIDLTQPPWQEDTVAMDGAPEGAGMISLLSLGPSTHQVYFFGGESSNQNDNTNLHILDSTTNEWQVMPPNSLVTPTYASTAEYGPSVDKYIVFGGLTLGSQRLEVHGDTYLYNPSDNSFKLIRPQNGAPSGRYLHGSAMVNVTHMAIVGGKAPGSLVPVNIVHVFDTINGLWSRVPTVGAWSRTLHSSPPVAYRNQLIFYGGTILGDHAVSQEFQILDMSATPWAWRNQTVQGTLPPKLTGHTTARVGKFMIIAFGKTGHGEVSDQLYAVDLEKWQMVSTLTLREALDIPAEAQDDLYRFAKAGEFTKAIRLSPEKIAGIVIGALSAVSLVVFLVWWFVLRRWARNKKLQEEEDARPRHNSLFLFLDKLPPPEKSFASTVSPGFASPGFRSRFSKAASDVAKKASVMSPTSLKAPSPLKPPTNN</sequence>
<reference evidence="5" key="1">
    <citation type="submission" date="2022-07" db="EMBL/GenBank/DDBJ databases">
        <title>Phylogenomic reconstructions and comparative analyses of Kickxellomycotina fungi.</title>
        <authorList>
            <person name="Reynolds N.K."/>
            <person name="Stajich J.E."/>
            <person name="Barry K."/>
            <person name="Grigoriev I.V."/>
            <person name="Crous P."/>
            <person name="Smith M.E."/>
        </authorList>
    </citation>
    <scope>NUCLEOTIDE SEQUENCE</scope>
    <source>
        <strain evidence="5">RSA 567</strain>
    </source>
</reference>